<organism evidence="2 3">
    <name type="scientific">Blastococcus saxobsidens (strain DD2)</name>
    <dbReference type="NCBI Taxonomy" id="1146883"/>
    <lineage>
        <taxon>Bacteria</taxon>
        <taxon>Bacillati</taxon>
        <taxon>Actinomycetota</taxon>
        <taxon>Actinomycetes</taxon>
        <taxon>Geodermatophilales</taxon>
        <taxon>Geodermatophilaceae</taxon>
        <taxon>Blastococcus</taxon>
    </lineage>
</organism>
<evidence type="ECO:0000313" key="3">
    <source>
        <dbReference type="Proteomes" id="UP000007517"/>
    </source>
</evidence>
<dbReference type="Pfam" id="PF00563">
    <property type="entry name" value="EAL"/>
    <property type="match status" value="1"/>
</dbReference>
<gene>
    <name evidence="2" type="ordered locus">BLASA_4932</name>
</gene>
<reference evidence="2 3" key="1">
    <citation type="journal article" date="2012" name="J. Bacteriol.">
        <title>Genome Sequence of Blastococcus saxobsidens DD2, a Stone-Inhabiting Bacterium.</title>
        <authorList>
            <person name="Chouaia B."/>
            <person name="Crotti E."/>
            <person name="Brusetti L."/>
            <person name="Daffonchio D."/>
            <person name="Essoussi I."/>
            <person name="Nouioui I."/>
            <person name="Sbissi I."/>
            <person name="Ghodhbane-Gtari F."/>
            <person name="Gtari M."/>
            <person name="Vacherie B."/>
            <person name="Barbe V."/>
            <person name="Medigue C."/>
            <person name="Gury J."/>
            <person name="Pujic P."/>
            <person name="Normand P."/>
        </authorList>
    </citation>
    <scope>NUCLEOTIDE SEQUENCE [LARGE SCALE GENOMIC DNA]</scope>
    <source>
        <strain evidence="2 3">DD2</strain>
    </source>
</reference>
<dbReference type="EMBL" id="FO117623">
    <property type="protein sequence ID" value="CCG05707.1"/>
    <property type="molecule type" value="Genomic_DNA"/>
</dbReference>
<dbReference type="KEGG" id="bsd:BLASA_4932"/>
<dbReference type="HOGENOM" id="CLU_000445_70_50_11"/>
<sequence length="334" mass="35947">MAREVVGLDLTFDTGAAVSAGAAVVVRLPDQTVVGMLRGVPVDGPGPLSACQRQGMAIIAGLIGRELDQQRTLERNGAQRRDALRHLFTGDGTSVVVQPIRRLAGNIIVGYEALSRFGGGQRGLIPADTVFEEARQLGLGVELELATARSALGLLPYIAAPSYLSVNLSPAALVDPRTADLFAGVKTRRVVLELTEHEQVEDYAALSRALRSLRKRGVRLAVDDAGAGFASLQHISLLNPDLIKLDRALIRAVQEDPSRRALVRAMVQFAHETSATLIAEGIEHEAERRQLIELGVELGQGFLLGHPAPPDQWLHRRSPLGTYGVARQRTRANA</sequence>
<reference evidence="3" key="2">
    <citation type="submission" date="2012-02" db="EMBL/GenBank/DDBJ databases">
        <title>Complete genome sequence of Blastococcus saxobsidens strain DD2.</title>
        <authorList>
            <person name="Genoscope."/>
        </authorList>
    </citation>
    <scope>NUCLEOTIDE SEQUENCE [LARGE SCALE GENOMIC DNA]</scope>
    <source>
        <strain evidence="3">DD2</strain>
    </source>
</reference>
<dbReference type="SUPFAM" id="SSF141868">
    <property type="entry name" value="EAL domain-like"/>
    <property type="match status" value="1"/>
</dbReference>
<feature type="domain" description="EAL" evidence="1">
    <location>
        <begin position="77"/>
        <end position="321"/>
    </location>
</feature>
<evidence type="ECO:0000259" key="1">
    <source>
        <dbReference type="PROSITE" id="PS50883"/>
    </source>
</evidence>
<proteinExistence type="predicted"/>
<dbReference type="InterPro" id="IPR050706">
    <property type="entry name" value="Cyclic-di-GMP_PDE-like"/>
</dbReference>
<dbReference type="Gene3D" id="3.20.20.450">
    <property type="entry name" value="EAL domain"/>
    <property type="match status" value="1"/>
</dbReference>
<dbReference type="AlphaFoldDB" id="H6RUA0"/>
<keyword evidence="3" id="KW-1185">Reference proteome</keyword>
<dbReference type="InterPro" id="IPR035919">
    <property type="entry name" value="EAL_sf"/>
</dbReference>
<dbReference type="InterPro" id="IPR001633">
    <property type="entry name" value="EAL_dom"/>
</dbReference>
<name>H6RUA0_BLASD</name>
<protein>
    <submittedName>
        <fullName evidence="2">Diguanylate phosphodiesterase</fullName>
    </submittedName>
</protein>
<dbReference type="RefSeq" id="WP_014378570.1">
    <property type="nucleotide sequence ID" value="NC_016943.1"/>
</dbReference>
<dbReference type="PANTHER" id="PTHR33121">
    <property type="entry name" value="CYCLIC DI-GMP PHOSPHODIESTERASE PDEF"/>
    <property type="match status" value="1"/>
</dbReference>
<accession>H6RUA0</accession>
<evidence type="ECO:0000313" key="2">
    <source>
        <dbReference type="EMBL" id="CCG05707.1"/>
    </source>
</evidence>
<dbReference type="CDD" id="cd01948">
    <property type="entry name" value="EAL"/>
    <property type="match status" value="1"/>
</dbReference>
<dbReference type="SMART" id="SM00052">
    <property type="entry name" value="EAL"/>
    <property type="match status" value="1"/>
</dbReference>
<dbReference type="eggNOG" id="COG2200">
    <property type="taxonomic scope" value="Bacteria"/>
</dbReference>
<dbReference type="STRING" id="1146883.BLASA_4932"/>
<dbReference type="PANTHER" id="PTHR33121:SF76">
    <property type="entry name" value="SIGNALING PROTEIN"/>
    <property type="match status" value="1"/>
</dbReference>
<dbReference type="GO" id="GO:0071111">
    <property type="term" value="F:cyclic-guanylate-specific phosphodiesterase activity"/>
    <property type="evidence" value="ECO:0007669"/>
    <property type="project" value="InterPro"/>
</dbReference>
<dbReference type="Proteomes" id="UP000007517">
    <property type="component" value="Chromosome"/>
</dbReference>
<dbReference type="PROSITE" id="PS50883">
    <property type="entry name" value="EAL"/>
    <property type="match status" value="1"/>
</dbReference>